<dbReference type="Proteomes" id="UP000276133">
    <property type="component" value="Unassembled WGS sequence"/>
</dbReference>
<dbReference type="FunFam" id="1.10.238.10:FF:000178">
    <property type="entry name" value="Calmodulin-2 A"/>
    <property type="match status" value="1"/>
</dbReference>
<dbReference type="CDD" id="cd00051">
    <property type="entry name" value="EFh"/>
    <property type="match status" value="1"/>
</dbReference>
<dbReference type="STRING" id="10195.A0A3M7T9Q4"/>
<dbReference type="OrthoDB" id="26525at2759"/>
<dbReference type="InterPro" id="IPR011992">
    <property type="entry name" value="EF-hand-dom_pair"/>
</dbReference>
<dbReference type="InterPro" id="IPR050230">
    <property type="entry name" value="CALM/Myosin/TropC-like"/>
</dbReference>
<dbReference type="Pfam" id="PF13499">
    <property type="entry name" value="EF-hand_7"/>
    <property type="match status" value="2"/>
</dbReference>
<name>A0A3M7T9Q4_BRAPC</name>
<evidence type="ECO:0000256" key="4">
    <source>
        <dbReference type="ARBA" id="ARBA00023179"/>
    </source>
</evidence>
<evidence type="ECO:0000259" key="6">
    <source>
        <dbReference type="PROSITE" id="PS50222"/>
    </source>
</evidence>
<comment type="caution">
    <text evidence="7">The sequence shown here is derived from an EMBL/GenBank/DDBJ whole genome shotgun (WGS) entry which is preliminary data.</text>
</comment>
<dbReference type="GO" id="GO:0005509">
    <property type="term" value="F:calcium ion binding"/>
    <property type="evidence" value="ECO:0007669"/>
    <property type="project" value="InterPro"/>
</dbReference>
<proteinExistence type="inferred from homology"/>
<feature type="domain" description="EF-hand" evidence="6">
    <location>
        <begin position="11"/>
        <end position="50"/>
    </location>
</feature>
<keyword evidence="4" id="KW-0514">Muscle protein</keyword>
<comment type="similarity">
    <text evidence="5">Belongs to the troponin C family.</text>
</comment>
<dbReference type="PANTHER" id="PTHR23048">
    <property type="entry name" value="MYOSIN LIGHT CHAIN 1, 3"/>
    <property type="match status" value="1"/>
</dbReference>
<dbReference type="SUPFAM" id="SSF47473">
    <property type="entry name" value="EF-hand"/>
    <property type="match status" value="1"/>
</dbReference>
<evidence type="ECO:0000256" key="2">
    <source>
        <dbReference type="ARBA" id="ARBA00022737"/>
    </source>
</evidence>
<feature type="domain" description="EF-hand" evidence="6">
    <location>
        <begin position="88"/>
        <end position="123"/>
    </location>
</feature>
<accession>A0A3M7T9Q4</accession>
<dbReference type="EMBL" id="REGN01000054">
    <property type="protein sequence ID" value="RNA44834.1"/>
    <property type="molecule type" value="Genomic_DNA"/>
</dbReference>
<feature type="domain" description="EF-hand" evidence="6">
    <location>
        <begin position="51"/>
        <end position="86"/>
    </location>
</feature>
<keyword evidence="1" id="KW-0479">Metal-binding</keyword>
<evidence type="ECO:0000256" key="3">
    <source>
        <dbReference type="ARBA" id="ARBA00022837"/>
    </source>
</evidence>
<dbReference type="PROSITE" id="PS50222">
    <property type="entry name" value="EF_HAND_2"/>
    <property type="match status" value="3"/>
</dbReference>
<dbReference type="GO" id="GO:0016460">
    <property type="term" value="C:myosin II complex"/>
    <property type="evidence" value="ECO:0007669"/>
    <property type="project" value="TreeGrafter"/>
</dbReference>
<dbReference type="Gene3D" id="1.10.238.10">
    <property type="entry name" value="EF-hand"/>
    <property type="match status" value="2"/>
</dbReference>
<keyword evidence="3" id="KW-0106">Calcium</keyword>
<dbReference type="PANTHER" id="PTHR23048:SF46">
    <property type="entry name" value="TROPONIN C-LIKE ISOFORM X1"/>
    <property type="match status" value="1"/>
</dbReference>
<keyword evidence="8" id="KW-1185">Reference proteome</keyword>
<protein>
    <submittedName>
        <fullName evidence="7">Calmodulin 5</fullName>
    </submittedName>
</protein>
<gene>
    <name evidence="7" type="ORF">BpHYR1_009764</name>
</gene>
<dbReference type="InterPro" id="IPR002048">
    <property type="entry name" value="EF_hand_dom"/>
</dbReference>
<evidence type="ECO:0000313" key="7">
    <source>
        <dbReference type="EMBL" id="RNA44834.1"/>
    </source>
</evidence>
<dbReference type="AlphaFoldDB" id="A0A3M7T9Q4"/>
<dbReference type="InterPro" id="IPR018247">
    <property type="entry name" value="EF_Hand_1_Ca_BS"/>
</dbReference>
<evidence type="ECO:0000256" key="1">
    <source>
        <dbReference type="ARBA" id="ARBA00022723"/>
    </source>
</evidence>
<reference evidence="7 8" key="1">
    <citation type="journal article" date="2018" name="Sci. Rep.">
        <title>Genomic signatures of local adaptation to the degree of environmental predictability in rotifers.</title>
        <authorList>
            <person name="Franch-Gras L."/>
            <person name="Hahn C."/>
            <person name="Garcia-Roger E.M."/>
            <person name="Carmona M.J."/>
            <person name="Serra M."/>
            <person name="Gomez A."/>
        </authorList>
    </citation>
    <scope>NUCLEOTIDE SEQUENCE [LARGE SCALE GENOMIC DNA]</scope>
    <source>
        <strain evidence="7">HYR1</strain>
    </source>
</reference>
<sequence length="198" mass="23177">MNKMAANFTKAQLIELQEIFDIFDTENSGFLNKEVNTQEIMNVLTKLGIKCEKEDFDKIFSEMDKDSSGTIEWEEYLEIMSKEFFKKLNEKQLRHCFNRFDLNGDGFLTINEIRIVLEKIGKQMTQKQLEDMIKTVSLKKTPILNLRIVAKLHVCYRDGMRTNRSSLLQKILFGMIFHGGKIVNVNGLTFEEFQKLMN</sequence>
<evidence type="ECO:0000256" key="5">
    <source>
        <dbReference type="ARBA" id="ARBA00038202"/>
    </source>
</evidence>
<keyword evidence="2" id="KW-0677">Repeat</keyword>
<dbReference type="PROSITE" id="PS00018">
    <property type="entry name" value="EF_HAND_1"/>
    <property type="match status" value="2"/>
</dbReference>
<dbReference type="SMART" id="SM00054">
    <property type="entry name" value="EFh"/>
    <property type="match status" value="3"/>
</dbReference>
<organism evidence="7 8">
    <name type="scientific">Brachionus plicatilis</name>
    <name type="common">Marine rotifer</name>
    <name type="synonym">Brachionus muelleri</name>
    <dbReference type="NCBI Taxonomy" id="10195"/>
    <lineage>
        <taxon>Eukaryota</taxon>
        <taxon>Metazoa</taxon>
        <taxon>Spiralia</taxon>
        <taxon>Gnathifera</taxon>
        <taxon>Rotifera</taxon>
        <taxon>Eurotatoria</taxon>
        <taxon>Monogononta</taxon>
        <taxon>Pseudotrocha</taxon>
        <taxon>Ploima</taxon>
        <taxon>Brachionidae</taxon>
        <taxon>Brachionus</taxon>
    </lineage>
</organism>
<evidence type="ECO:0000313" key="8">
    <source>
        <dbReference type="Proteomes" id="UP000276133"/>
    </source>
</evidence>